<evidence type="ECO:0000256" key="1">
    <source>
        <dbReference type="SAM" id="MobiDB-lite"/>
    </source>
</evidence>
<dbReference type="Gene3D" id="1.25.40.10">
    <property type="entry name" value="Tetratricopeptide repeat domain"/>
    <property type="match status" value="3"/>
</dbReference>
<evidence type="ECO:0000313" key="3">
    <source>
        <dbReference type="Proteomes" id="UP000009168"/>
    </source>
</evidence>
<dbReference type="HOGENOM" id="CLU_364704_0_0_1"/>
<feature type="compositionally biased region" description="Low complexity" evidence="1">
    <location>
        <begin position="1"/>
        <end position="21"/>
    </location>
</feature>
<feature type="region of interest" description="Disordered" evidence="1">
    <location>
        <begin position="1"/>
        <end position="22"/>
    </location>
</feature>
<dbReference type="PANTHER" id="PTHR43628:SF1">
    <property type="entry name" value="CHITIN SYNTHASE REGULATORY FACTOR 2-RELATED"/>
    <property type="match status" value="1"/>
</dbReference>
<dbReference type="InterPro" id="IPR011990">
    <property type="entry name" value="TPR-like_helical_dom_sf"/>
</dbReference>
<dbReference type="Pfam" id="PF08238">
    <property type="entry name" value="Sel1"/>
    <property type="match status" value="7"/>
</dbReference>
<proteinExistence type="predicted"/>
<dbReference type="RefSeq" id="XP_001033450.1">
    <property type="nucleotide sequence ID" value="XM_001033450.1"/>
</dbReference>
<dbReference type="PANTHER" id="PTHR43628">
    <property type="entry name" value="ACTIVATOR OF C KINASE PROTEIN 1-RELATED"/>
    <property type="match status" value="1"/>
</dbReference>
<keyword evidence="3" id="KW-1185">Reference proteome</keyword>
<dbReference type="STRING" id="312017.Q22KL2"/>
<accession>Q22KL2</accession>
<evidence type="ECO:0000313" key="2">
    <source>
        <dbReference type="EMBL" id="EAR85787.1"/>
    </source>
</evidence>
<reference evidence="3" key="1">
    <citation type="journal article" date="2006" name="PLoS Biol.">
        <title>Macronuclear genome sequence of the ciliate Tetrahymena thermophila, a model eukaryote.</title>
        <authorList>
            <person name="Eisen J.A."/>
            <person name="Coyne R.S."/>
            <person name="Wu M."/>
            <person name="Wu D."/>
            <person name="Thiagarajan M."/>
            <person name="Wortman J.R."/>
            <person name="Badger J.H."/>
            <person name="Ren Q."/>
            <person name="Amedeo P."/>
            <person name="Jones K.M."/>
            <person name="Tallon L.J."/>
            <person name="Delcher A.L."/>
            <person name="Salzberg S.L."/>
            <person name="Silva J.C."/>
            <person name="Haas B.J."/>
            <person name="Majoros W.H."/>
            <person name="Farzad M."/>
            <person name="Carlton J.M."/>
            <person name="Smith R.K. Jr."/>
            <person name="Garg J."/>
            <person name="Pearlman R.E."/>
            <person name="Karrer K.M."/>
            <person name="Sun L."/>
            <person name="Manning G."/>
            <person name="Elde N.C."/>
            <person name="Turkewitz A.P."/>
            <person name="Asai D.J."/>
            <person name="Wilkes D.E."/>
            <person name="Wang Y."/>
            <person name="Cai H."/>
            <person name="Collins K."/>
            <person name="Stewart B.A."/>
            <person name="Lee S.R."/>
            <person name="Wilamowska K."/>
            <person name="Weinberg Z."/>
            <person name="Ruzzo W.L."/>
            <person name="Wloga D."/>
            <person name="Gaertig J."/>
            <person name="Frankel J."/>
            <person name="Tsao C.-C."/>
            <person name="Gorovsky M.A."/>
            <person name="Keeling P.J."/>
            <person name="Waller R.F."/>
            <person name="Patron N.J."/>
            <person name="Cherry J.M."/>
            <person name="Stover N.A."/>
            <person name="Krieger C.J."/>
            <person name="del Toro C."/>
            <person name="Ryder H.F."/>
            <person name="Williamson S.C."/>
            <person name="Barbeau R.A."/>
            <person name="Hamilton E.P."/>
            <person name="Orias E."/>
        </authorList>
    </citation>
    <scope>NUCLEOTIDE SEQUENCE [LARGE SCALE GENOMIC DNA]</scope>
    <source>
        <strain evidence="3">SB210</strain>
    </source>
</reference>
<dbReference type="InParanoid" id="Q22KL2"/>
<dbReference type="KEGG" id="tet:TTHERM_00312690"/>
<dbReference type="AlphaFoldDB" id="Q22KL2"/>
<dbReference type="GeneID" id="7843008"/>
<dbReference type="Proteomes" id="UP000009168">
    <property type="component" value="Unassembled WGS sequence"/>
</dbReference>
<dbReference type="InterPro" id="IPR006597">
    <property type="entry name" value="Sel1-like"/>
</dbReference>
<dbReference type="SMART" id="SM00671">
    <property type="entry name" value="SEL1"/>
    <property type="match status" value="9"/>
</dbReference>
<organism evidence="2 3">
    <name type="scientific">Tetrahymena thermophila (strain SB210)</name>
    <dbReference type="NCBI Taxonomy" id="312017"/>
    <lineage>
        <taxon>Eukaryota</taxon>
        <taxon>Sar</taxon>
        <taxon>Alveolata</taxon>
        <taxon>Ciliophora</taxon>
        <taxon>Intramacronucleata</taxon>
        <taxon>Oligohymenophorea</taxon>
        <taxon>Hymenostomatida</taxon>
        <taxon>Tetrahymenina</taxon>
        <taxon>Tetrahymenidae</taxon>
        <taxon>Tetrahymena</taxon>
    </lineage>
</organism>
<dbReference type="EMBL" id="GG662498">
    <property type="protein sequence ID" value="EAR85787.1"/>
    <property type="molecule type" value="Genomic_DNA"/>
</dbReference>
<dbReference type="OMA" id="YYFKGAK"/>
<dbReference type="InterPro" id="IPR052945">
    <property type="entry name" value="Mitotic_Regulator"/>
</dbReference>
<dbReference type="eggNOG" id="KOG1550">
    <property type="taxonomic scope" value="Eukaryota"/>
</dbReference>
<dbReference type="OrthoDB" id="289223at2759"/>
<gene>
    <name evidence="2" type="ORF">TTHERM_00312690</name>
</gene>
<dbReference type="SUPFAM" id="SSF81901">
    <property type="entry name" value="HCP-like"/>
    <property type="match status" value="3"/>
</dbReference>
<protein>
    <submittedName>
        <fullName evidence="2">Sel1 domain protein</fullName>
    </submittedName>
</protein>
<name>Q22KL2_TETTS</name>
<sequence length="766" mass="88358">MKSNYSQSKQSQQKDQQGSAQECKKIMTEKIMQEIQNLSLDETNKIKKKNQDALKKYTAESEQNYLEFKKLVESLKKEVIEYAQVILDCPKIDKKTKVYAENLQQQSSEHLKKLQDILRNKNVNIYVNQFFSNRHIYILQRINKSKKDIEVLMKAGCCGGSQQKQALSIDVPENFYLCLHFLEFLSQTQACPPKIEYPQLDADFDSFQFRIQELIDKYFPTDTEVKFVEIEKEVIKKEVEIRQVEIPKVEYIKVDSKQDDLVGKGHEYVYGIGTPQQVKRGLELYKQEAKGNNCRAFNSLGQVYFEGKVVEQDLNQAYDYYLKSAGLGDLEGIYQIGQFYERGYISKVTNKEYSQDELIKSAIEQYKKASQNKNKDTLHQNAIVDLGYFYENGVRDSNGNFIIVQNIQEASKLYECVDKQNCPRALNNLGTLCLKNNQKERALRNFEEADRLGYPAATMNLGICYLKGIAVHTDINKAMKLLKKAARKGNQESKLQYCYYLLQQASDENNEQEYFQAATYLREILTTQPQNSDALLYLGFLHELGLGVTPDYKTSLKYYFQSAEQNNDKALTKLGDIYFSGALLPKNVPKAIYYYEKAASFGNSTALINLGAIYEEGYDGNLPDYDKAYELYLQAANNGSAEAWTHIGLMIEMGRKKDCKASDGYQAYLKASQLGDINSIQILKDKVDILQNNEINLQFQNEEEEEQFRVLRQNQLQILQSHRQISELQQINQSKASKVQENYDTPTAIGLNYQNWENQNLQNFKK</sequence>